<evidence type="ECO:0000256" key="6">
    <source>
        <dbReference type="ARBA" id="ARBA00023136"/>
    </source>
</evidence>
<dbReference type="Pfam" id="PF01105">
    <property type="entry name" value="EMP24_GP25L"/>
    <property type="match status" value="1"/>
</dbReference>
<dbReference type="Proteomes" id="UP001141327">
    <property type="component" value="Unassembled WGS sequence"/>
</dbReference>
<feature type="chain" id="PRO_5047051530" evidence="10">
    <location>
        <begin position="19"/>
        <end position="196"/>
    </location>
</feature>
<protein>
    <submittedName>
        <fullName evidence="12">Copii-coated vesicle protein</fullName>
    </submittedName>
</protein>
<organism evidence="12 13">
    <name type="scientific">Paratrimastix pyriformis</name>
    <dbReference type="NCBI Taxonomy" id="342808"/>
    <lineage>
        <taxon>Eukaryota</taxon>
        <taxon>Metamonada</taxon>
        <taxon>Preaxostyla</taxon>
        <taxon>Paratrimastigidae</taxon>
        <taxon>Paratrimastix</taxon>
    </lineage>
</organism>
<evidence type="ECO:0000313" key="13">
    <source>
        <dbReference type="Proteomes" id="UP001141327"/>
    </source>
</evidence>
<comment type="similarity">
    <text evidence="2 8">Belongs to the EMP24/GP25L family.</text>
</comment>
<dbReference type="InterPro" id="IPR036598">
    <property type="entry name" value="GOLD_dom_sf"/>
</dbReference>
<reference evidence="12" key="1">
    <citation type="journal article" date="2022" name="bioRxiv">
        <title>Genomics of Preaxostyla Flagellates Illuminates Evolutionary Transitions and the Path Towards Mitochondrial Loss.</title>
        <authorList>
            <person name="Novak L.V.F."/>
            <person name="Treitli S.C."/>
            <person name="Pyrih J."/>
            <person name="Halakuc P."/>
            <person name="Pipaliya S.V."/>
            <person name="Vacek V."/>
            <person name="Brzon O."/>
            <person name="Soukal P."/>
            <person name="Eme L."/>
            <person name="Dacks J.B."/>
            <person name="Karnkowska A."/>
            <person name="Elias M."/>
            <person name="Hampl V."/>
        </authorList>
    </citation>
    <scope>NUCLEOTIDE SEQUENCE</scope>
    <source>
        <strain evidence="12">RCP-MX</strain>
    </source>
</reference>
<evidence type="ECO:0000256" key="3">
    <source>
        <dbReference type="ARBA" id="ARBA00022692"/>
    </source>
</evidence>
<keyword evidence="3 8" id="KW-0812">Transmembrane</keyword>
<gene>
    <name evidence="12" type="ORF">PAPYR_4655</name>
</gene>
<dbReference type="SUPFAM" id="SSF101576">
    <property type="entry name" value="Supernatant protein factor (SPF), C-terminal domain"/>
    <property type="match status" value="1"/>
</dbReference>
<evidence type="ECO:0000256" key="7">
    <source>
        <dbReference type="ARBA" id="ARBA00037847"/>
    </source>
</evidence>
<feature type="signal peptide" evidence="10">
    <location>
        <begin position="1"/>
        <end position="18"/>
    </location>
</feature>
<evidence type="ECO:0000256" key="1">
    <source>
        <dbReference type="ARBA" id="ARBA00004479"/>
    </source>
</evidence>
<feature type="transmembrane region" description="Helical" evidence="9">
    <location>
        <begin position="164"/>
        <end position="186"/>
    </location>
</feature>
<keyword evidence="13" id="KW-1185">Reference proteome</keyword>
<dbReference type="EMBL" id="JAPMOS010000020">
    <property type="protein sequence ID" value="KAJ4459356.1"/>
    <property type="molecule type" value="Genomic_DNA"/>
</dbReference>
<dbReference type="InterPro" id="IPR015720">
    <property type="entry name" value="Emp24-like"/>
</dbReference>
<proteinExistence type="inferred from homology"/>
<name>A0ABQ8UJE8_9EUKA</name>
<comment type="caution">
    <text evidence="12">The sequence shown here is derived from an EMBL/GenBank/DDBJ whole genome shotgun (WGS) entry which is preliminary data.</text>
</comment>
<evidence type="ECO:0000256" key="8">
    <source>
        <dbReference type="RuleBase" id="RU003827"/>
    </source>
</evidence>
<evidence type="ECO:0000313" key="12">
    <source>
        <dbReference type="EMBL" id="KAJ4459356.1"/>
    </source>
</evidence>
<evidence type="ECO:0000256" key="10">
    <source>
        <dbReference type="SAM" id="SignalP"/>
    </source>
</evidence>
<keyword evidence="6 9" id="KW-0472">Membrane</keyword>
<dbReference type="InterPro" id="IPR009038">
    <property type="entry name" value="GOLD_dom"/>
</dbReference>
<accession>A0ABQ8UJE8</accession>
<feature type="domain" description="GOLD" evidence="11">
    <location>
        <begin position="28"/>
        <end position="110"/>
    </location>
</feature>
<keyword evidence="4 10" id="KW-0732">Signal</keyword>
<keyword evidence="5 9" id="KW-1133">Transmembrane helix</keyword>
<evidence type="ECO:0000256" key="9">
    <source>
        <dbReference type="SAM" id="Phobius"/>
    </source>
</evidence>
<dbReference type="SMART" id="SM01190">
    <property type="entry name" value="EMP24_GP25L"/>
    <property type="match status" value="1"/>
</dbReference>
<evidence type="ECO:0000256" key="5">
    <source>
        <dbReference type="ARBA" id="ARBA00022989"/>
    </source>
</evidence>
<dbReference type="PROSITE" id="PS50866">
    <property type="entry name" value="GOLD"/>
    <property type="match status" value="1"/>
</dbReference>
<sequence length="196" mass="22296">MLRSVLLLALLCALSVQALTFTVKPSSSSCYFEDLQPGDRLSGTFQVMKGGSLDIDAKIYAPDGGVIYTADKKQEDRFSFGVQQGGPYKFCFANVMSTFTPKVVNFQVHIEGRVDPKKPKEISELEKQVKRLSEGLTAIRNEQDYMRNRERTHRNTSESTNARVMWWAFAEIIVLIIVSISQILYLRRFFEVRPSV</sequence>
<evidence type="ECO:0000259" key="11">
    <source>
        <dbReference type="PROSITE" id="PS50866"/>
    </source>
</evidence>
<dbReference type="PANTHER" id="PTHR22811">
    <property type="entry name" value="TRANSMEMBRANE EMP24 DOMAIN-CONTAINING PROTEIN"/>
    <property type="match status" value="1"/>
</dbReference>
<comment type="subcellular location">
    <subcellularLocation>
        <location evidence="7">Endomembrane system</location>
        <topology evidence="7">Single-pass membrane protein</topology>
    </subcellularLocation>
    <subcellularLocation>
        <location evidence="1 8">Membrane</location>
        <topology evidence="1 8">Single-pass type I membrane protein</topology>
    </subcellularLocation>
</comment>
<evidence type="ECO:0000256" key="4">
    <source>
        <dbReference type="ARBA" id="ARBA00022729"/>
    </source>
</evidence>
<evidence type="ECO:0000256" key="2">
    <source>
        <dbReference type="ARBA" id="ARBA00007104"/>
    </source>
</evidence>